<accession>A0A9W6JAP5</accession>
<reference evidence="1" key="1">
    <citation type="journal article" date="2014" name="Int. J. Syst. Evol. Microbiol.">
        <title>Complete genome sequence of Corynebacterium casei LMG S-19264T (=DSM 44701T), isolated from a smear-ripened cheese.</title>
        <authorList>
            <consortium name="US DOE Joint Genome Institute (JGI-PGF)"/>
            <person name="Walter F."/>
            <person name="Albersmeier A."/>
            <person name="Kalinowski J."/>
            <person name="Ruckert C."/>
        </authorList>
    </citation>
    <scope>NUCLEOTIDE SEQUENCE</scope>
    <source>
        <strain evidence="1">VKM B-2484</strain>
    </source>
</reference>
<dbReference type="SUPFAM" id="SSF51445">
    <property type="entry name" value="(Trans)glycosidases"/>
    <property type="match status" value="1"/>
</dbReference>
<dbReference type="AlphaFoldDB" id="A0A9W6JAP5"/>
<dbReference type="Gene3D" id="3.20.20.80">
    <property type="entry name" value="Glycosidases"/>
    <property type="match status" value="1"/>
</dbReference>
<protein>
    <recommendedName>
        <fullName evidence="3">Glycosyl hydrolase</fullName>
    </recommendedName>
</protein>
<evidence type="ECO:0000313" key="1">
    <source>
        <dbReference type="EMBL" id="GLK73522.1"/>
    </source>
</evidence>
<evidence type="ECO:0000313" key="2">
    <source>
        <dbReference type="Proteomes" id="UP001143370"/>
    </source>
</evidence>
<dbReference type="InterPro" id="IPR017853">
    <property type="entry name" value="GH"/>
</dbReference>
<sequence>MHKGRKAVGTRGQITISRRTVLAALAASVPLMSASATRAQSDLATPVLPGSPDARPVTVTVAGRGIRVDGQPFAVRGVAGDGPLALLPGLGATTVRSYGEDPGPLLDEAGLLGLKVIAGLWVGQPRQGADYADAAFRARQLAELEAVVTRYREHPALLMWGIGNEVEVELADDTPVWPVIEEVAAMVARVDPAHPSLAVLAETGTDKVEKLRRAAPSVTVLGLNSYGDALYTVAERSRKQGWDGPIIVTELGALGQWQAARTPWGAPFEPSSSQKAIQLRRYLTALEEAQVGAILFLWGQKQEVTPTWHSLLLPDGAWLEAAEAMAEAWGGQAPGGNQAPRIDTLRVATDPSAPYASWAAEQEGSFTLDAVEPGSDLMEVRWLVMAESTGRGVGGDPEAVPELYPDAVRQSGPTGARVSGLAPGHYRLFVEVRDGQGAAATANMPFEVR</sequence>
<organism evidence="1 2">
    <name type="scientific">Ancylobacter dichloromethanicus</name>
    <dbReference type="NCBI Taxonomy" id="518825"/>
    <lineage>
        <taxon>Bacteria</taxon>
        <taxon>Pseudomonadati</taxon>
        <taxon>Pseudomonadota</taxon>
        <taxon>Alphaproteobacteria</taxon>
        <taxon>Hyphomicrobiales</taxon>
        <taxon>Xanthobacteraceae</taxon>
        <taxon>Ancylobacter</taxon>
    </lineage>
</organism>
<comment type="caution">
    <text evidence="1">The sequence shown here is derived from an EMBL/GenBank/DDBJ whole genome shotgun (WGS) entry which is preliminary data.</text>
</comment>
<dbReference type="EMBL" id="BSFJ01000027">
    <property type="protein sequence ID" value="GLK73522.1"/>
    <property type="molecule type" value="Genomic_DNA"/>
</dbReference>
<name>A0A9W6JAP5_9HYPH</name>
<dbReference type="Proteomes" id="UP001143370">
    <property type="component" value="Unassembled WGS sequence"/>
</dbReference>
<evidence type="ECO:0008006" key="3">
    <source>
        <dbReference type="Google" id="ProtNLM"/>
    </source>
</evidence>
<proteinExistence type="predicted"/>
<gene>
    <name evidence="1" type="ORF">GCM10017643_36390</name>
</gene>
<keyword evidence="2" id="KW-1185">Reference proteome</keyword>
<reference evidence="1" key="2">
    <citation type="submission" date="2023-01" db="EMBL/GenBank/DDBJ databases">
        <authorList>
            <person name="Sun Q."/>
            <person name="Evtushenko L."/>
        </authorList>
    </citation>
    <scope>NUCLEOTIDE SEQUENCE</scope>
    <source>
        <strain evidence="1">VKM B-2484</strain>
    </source>
</reference>